<accession>A0AAD9IBW5</accession>
<evidence type="ECO:0000259" key="1">
    <source>
        <dbReference type="Pfam" id="PF12937"/>
    </source>
</evidence>
<dbReference type="InterPro" id="IPR001810">
    <property type="entry name" value="F-box_dom"/>
</dbReference>
<reference evidence="2" key="1">
    <citation type="journal article" date="2023" name="Mol. Plant Microbe Interact.">
        <title>Elucidating the Obligate Nature and Biological Capacity of an Invasive Fungal Corn Pathogen.</title>
        <authorList>
            <person name="MacCready J.S."/>
            <person name="Roggenkamp E.M."/>
            <person name="Gdanetz K."/>
            <person name="Chilvers M.I."/>
        </authorList>
    </citation>
    <scope>NUCLEOTIDE SEQUENCE</scope>
    <source>
        <strain evidence="2">PM02</strain>
    </source>
</reference>
<dbReference type="AlphaFoldDB" id="A0AAD9IBW5"/>
<protein>
    <recommendedName>
        <fullName evidence="1">F-box domain-containing protein</fullName>
    </recommendedName>
</protein>
<feature type="domain" description="F-box" evidence="1">
    <location>
        <begin position="15"/>
        <end position="55"/>
    </location>
</feature>
<dbReference type="SUPFAM" id="SSF81383">
    <property type="entry name" value="F-box domain"/>
    <property type="match status" value="1"/>
</dbReference>
<keyword evidence="3" id="KW-1185">Reference proteome</keyword>
<dbReference type="InterPro" id="IPR036047">
    <property type="entry name" value="F-box-like_dom_sf"/>
</dbReference>
<evidence type="ECO:0000313" key="3">
    <source>
        <dbReference type="Proteomes" id="UP001217918"/>
    </source>
</evidence>
<comment type="caution">
    <text evidence="2">The sequence shown here is derived from an EMBL/GenBank/DDBJ whole genome shotgun (WGS) entry which is preliminary data.</text>
</comment>
<proteinExistence type="predicted"/>
<dbReference type="Gene3D" id="1.20.1280.50">
    <property type="match status" value="1"/>
</dbReference>
<name>A0AAD9IBW5_9PEZI</name>
<organism evidence="2 3">
    <name type="scientific">Phyllachora maydis</name>
    <dbReference type="NCBI Taxonomy" id="1825666"/>
    <lineage>
        <taxon>Eukaryota</taxon>
        <taxon>Fungi</taxon>
        <taxon>Dikarya</taxon>
        <taxon>Ascomycota</taxon>
        <taxon>Pezizomycotina</taxon>
        <taxon>Sordariomycetes</taxon>
        <taxon>Sordariomycetidae</taxon>
        <taxon>Phyllachorales</taxon>
        <taxon>Phyllachoraceae</taxon>
        <taxon>Phyllachora</taxon>
    </lineage>
</organism>
<sequence length="436" mass="47913">MSHNNGQNIISRLSDKLLLSIFQEHLATATVLACARSCRRWHALATTVLYRHLTLTNSDKLTSWAAAAPSSLDPMVESLTVGITVVRTAAGPQDPDTTMTQLRQNLERLAARVRGMSKLASLSVTTPKKLTRGLWVPHQDMTKVLDSVPSTCSSLELVIRNGPHQASAEEAECHLCVAIRRLMPQLQFVRLALPSVCPESFGQVSTDLPAFGAIELPKLEEGIFILASPRMGNSVERFDVPCTANTSLAGMAAMVESLASLVEAGKARAIKKLWVYDCLASPDGEGFSYGAFVRRDILAKKSLTFPWTDIAPLKRADSFFIRLPAEEGGEDMITTRDNAAFLVERHAWKEAWNGARLSAALMTEYGLVEHDCPVRTRERWFADSGISTALWKDEKDTGVRLLDGESGDLLEDRPAGFRIPEGWERGFMGFVKRAGS</sequence>
<dbReference type="EMBL" id="JAQQPM010000009">
    <property type="protein sequence ID" value="KAK2074976.1"/>
    <property type="molecule type" value="Genomic_DNA"/>
</dbReference>
<dbReference type="Pfam" id="PF12937">
    <property type="entry name" value="F-box-like"/>
    <property type="match status" value="1"/>
</dbReference>
<gene>
    <name evidence="2" type="ORF">P8C59_009142</name>
</gene>
<dbReference type="Proteomes" id="UP001217918">
    <property type="component" value="Unassembled WGS sequence"/>
</dbReference>
<evidence type="ECO:0000313" key="2">
    <source>
        <dbReference type="EMBL" id="KAK2074976.1"/>
    </source>
</evidence>